<dbReference type="GO" id="GO:0006865">
    <property type="term" value="P:amino acid transport"/>
    <property type="evidence" value="ECO:0007669"/>
    <property type="project" value="TreeGrafter"/>
</dbReference>
<sequence>MNKLVQLARVSLVSLLSSSLVLSCGILPSLFKPKAALGAEQITFSYPPISVYMSVQNLETFVNEGRITGDFGVYAQLIGKNRLGDFRKILGQRFDVNPEIVSRAINMPLADPLFERLGQLLQTEANINGSEALRLAIMTAASDPEGFTLLNVIRKFPAESIQVDANLIFELAEELPILLGYREVATQVIIKEAQTEAASEPKVDFSQLTDLREPGPYKLTKKEVSFQIRNIRQTETGLAGSYQLDVDFLIPEGLTEPVPLIISSHGFGSYKGHDSLARHIASYGFIVATPEHIGSSLGYRDAFIRGEVDLLLSPIEYISRPLDIIYLLDEVEKLVKTDPFWKKLIDFDQIGAIGNSFGGTTALALGGAEINYNRLRQQCTPDLFTLNVSLLLQCRAVYLPQNNYDLRDPRIKAIVAAHPLTSALYGPEGMSKVEVPTLMVAGANDIVTPVIQEQIHPFLWLNSPEKYLSLLNPGTHFSSTLRSDTKGVAGVPKFIIGTNFDLGRPYFFGLSTAFFNVYLKQRQQDLPYLSSAYNKSLSQDGLDINFIQSLSLSQLEAAYGGPAPAPLLPKSPIVELPPPPTGETILEEIKRTGVLKAAMRRDAVPFGYIDEKQNWTGYCSDFLNDFANHLTEKLDTSVKVQLVRFPSNIDNRFQLVRNQTVHLECGPNTISNNIPGVTFSQPFFVTGTQFLIQTKNEAQIQPNTSLNGLKTGVVRNSSNEQFIRQQYPQTKPIYFRGENAISDAVKAVTNNQIDTFANDGILTLGELFRQKVPIEDYTLVPEKPLTCDFYGLALPNNDTRWRRMVNSFIDSQQAEQVWEGWFTFAFPYVLLNLDYCVNR</sequence>
<dbReference type="Proteomes" id="UP000017127">
    <property type="component" value="Unassembled WGS sequence"/>
</dbReference>
<proteinExistence type="inferred from homology"/>
<keyword evidence="2" id="KW-0813">Transport</keyword>
<comment type="similarity">
    <text evidence="1">Belongs to the bacterial solute-binding protein 3 family.</text>
</comment>
<dbReference type="GO" id="GO:0030288">
    <property type="term" value="C:outer membrane-bounded periplasmic space"/>
    <property type="evidence" value="ECO:0007669"/>
    <property type="project" value="TreeGrafter"/>
</dbReference>
<dbReference type="SMART" id="SM00062">
    <property type="entry name" value="PBPb"/>
    <property type="match status" value="1"/>
</dbReference>
<evidence type="ECO:0000256" key="1">
    <source>
        <dbReference type="ARBA" id="ARBA00010333"/>
    </source>
</evidence>
<accession>U7QH79</accession>
<dbReference type="RefSeq" id="WP_023067997.1">
    <property type="nucleotide sequence ID" value="NZ_AUZM01000049.1"/>
</dbReference>
<dbReference type="CDD" id="cd13688">
    <property type="entry name" value="PBP2_GltI_DEBP"/>
    <property type="match status" value="1"/>
</dbReference>
<dbReference type="SUPFAM" id="SSF53474">
    <property type="entry name" value="alpha/beta-Hydrolases"/>
    <property type="match status" value="1"/>
</dbReference>
<dbReference type="InterPro" id="IPR051455">
    <property type="entry name" value="Bact_solute-bind_prot3"/>
</dbReference>
<evidence type="ECO:0000256" key="2">
    <source>
        <dbReference type="ARBA" id="ARBA00022448"/>
    </source>
</evidence>
<dbReference type="Gene3D" id="3.40.50.1820">
    <property type="entry name" value="alpha/beta hydrolase"/>
    <property type="match status" value="1"/>
</dbReference>
<dbReference type="Pfam" id="PF07176">
    <property type="entry name" value="DUF1400"/>
    <property type="match status" value="1"/>
</dbReference>
<evidence type="ECO:0000313" key="5">
    <source>
        <dbReference type="EMBL" id="ERT05796.1"/>
    </source>
</evidence>
<organism evidence="5 6">
    <name type="scientific">Lyngbya aestuarii BL J</name>
    <dbReference type="NCBI Taxonomy" id="1348334"/>
    <lineage>
        <taxon>Bacteria</taxon>
        <taxon>Bacillati</taxon>
        <taxon>Cyanobacteriota</taxon>
        <taxon>Cyanophyceae</taxon>
        <taxon>Oscillatoriophycideae</taxon>
        <taxon>Oscillatoriales</taxon>
        <taxon>Microcoleaceae</taxon>
        <taxon>Lyngbya</taxon>
    </lineage>
</organism>
<comment type="caution">
    <text evidence="5">The sequence shown here is derived from an EMBL/GenBank/DDBJ whole genome shotgun (WGS) entry which is preliminary data.</text>
</comment>
<dbReference type="PROSITE" id="PS51257">
    <property type="entry name" value="PROKAR_LIPOPROTEIN"/>
    <property type="match status" value="1"/>
</dbReference>
<keyword evidence="5" id="KW-0378">Hydrolase</keyword>
<keyword evidence="3" id="KW-0732">Signal</keyword>
<evidence type="ECO:0000313" key="6">
    <source>
        <dbReference type="Proteomes" id="UP000017127"/>
    </source>
</evidence>
<dbReference type="InterPro" id="IPR029058">
    <property type="entry name" value="AB_hydrolase_fold"/>
</dbReference>
<dbReference type="GO" id="GO:0016787">
    <property type="term" value="F:hydrolase activity"/>
    <property type="evidence" value="ECO:0007669"/>
    <property type="project" value="UniProtKB-KW"/>
</dbReference>
<keyword evidence="6" id="KW-1185">Reference proteome</keyword>
<gene>
    <name evidence="5" type="ORF">M595_4257</name>
</gene>
<evidence type="ECO:0000256" key="3">
    <source>
        <dbReference type="ARBA" id="ARBA00022729"/>
    </source>
</evidence>
<feature type="domain" description="Solute-binding protein family 3/N-terminal" evidence="4">
    <location>
        <begin position="594"/>
        <end position="825"/>
    </location>
</feature>
<dbReference type="OrthoDB" id="422423at2"/>
<dbReference type="AlphaFoldDB" id="U7QH79"/>
<dbReference type="InterPro" id="IPR001638">
    <property type="entry name" value="Solute-binding_3/MltF_N"/>
</dbReference>
<dbReference type="InterPro" id="IPR010802">
    <property type="entry name" value="DUF1400"/>
</dbReference>
<dbReference type="PANTHER" id="PTHR30085:SF6">
    <property type="entry name" value="ABC TRANSPORTER GLUTAMINE-BINDING PROTEIN GLNH"/>
    <property type="match status" value="1"/>
</dbReference>
<dbReference type="PANTHER" id="PTHR30085">
    <property type="entry name" value="AMINO ACID ABC TRANSPORTER PERMEASE"/>
    <property type="match status" value="1"/>
</dbReference>
<dbReference type="GO" id="GO:0005576">
    <property type="term" value="C:extracellular region"/>
    <property type="evidence" value="ECO:0007669"/>
    <property type="project" value="TreeGrafter"/>
</dbReference>
<protein>
    <submittedName>
        <fullName evidence="5">Alpha/beta hydrolase family protein</fullName>
    </submittedName>
</protein>
<name>U7QH79_9CYAN</name>
<dbReference type="SUPFAM" id="SSF53850">
    <property type="entry name" value="Periplasmic binding protein-like II"/>
    <property type="match status" value="1"/>
</dbReference>
<dbReference type="EMBL" id="AUZM01000049">
    <property type="protein sequence ID" value="ERT05796.1"/>
    <property type="molecule type" value="Genomic_DNA"/>
</dbReference>
<dbReference type="Pfam" id="PF03403">
    <property type="entry name" value="PAF-AH_p_II"/>
    <property type="match status" value="1"/>
</dbReference>
<dbReference type="PATRIC" id="fig|1348334.3.peg.4115"/>
<reference evidence="5 6" key="1">
    <citation type="journal article" date="2013" name="Front. Microbiol.">
        <title>Comparative genomic analyses of the cyanobacterium, Lyngbya aestuarii BL J, a powerful hydrogen producer.</title>
        <authorList>
            <person name="Kothari A."/>
            <person name="Vaughn M."/>
            <person name="Garcia-Pichel F."/>
        </authorList>
    </citation>
    <scope>NUCLEOTIDE SEQUENCE [LARGE SCALE GENOMIC DNA]</scope>
    <source>
        <strain evidence="5 6">BL J</strain>
    </source>
</reference>
<dbReference type="Pfam" id="PF00497">
    <property type="entry name" value="SBP_bac_3"/>
    <property type="match status" value="1"/>
</dbReference>
<dbReference type="Gene3D" id="3.40.190.10">
    <property type="entry name" value="Periplasmic binding protein-like II"/>
    <property type="match status" value="2"/>
</dbReference>
<evidence type="ECO:0000259" key="4">
    <source>
        <dbReference type="SMART" id="SM00062"/>
    </source>
</evidence>